<dbReference type="InterPro" id="IPR020472">
    <property type="entry name" value="WD40_PAC1"/>
</dbReference>
<feature type="region of interest" description="Disordered" evidence="4">
    <location>
        <begin position="746"/>
        <end position="766"/>
    </location>
</feature>
<dbReference type="SMART" id="SM00320">
    <property type="entry name" value="WD40"/>
    <property type="match status" value="7"/>
</dbReference>
<feature type="compositionally biased region" description="Pro residues" evidence="4">
    <location>
        <begin position="135"/>
        <end position="147"/>
    </location>
</feature>
<dbReference type="InterPro" id="IPR015943">
    <property type="entry name" value="WD40/YVTN_repeat-like_dom_sf"/>
</dbReference>
<dbReference type="Pfam" id="PF00400">
    <property type="entry name" value="WD40"/>
    <property type="match status" value="4"/>
</dbReference>
<organism evidence="5 6">
    <name type="scientific">Coptis chinensis</name>
    <dbReference type="NCBI Taxonomy" id="261450"/>
    <lineage>
        <taxon>Eukaryota</taxon>
        <taxon>Viridiplantae</taxon>
        <taxon>Streptophyta</taxon>
        <taxon>Embryophyta</taxon>
        <taxon>Tracheophyta</taxon>
        <taxon>Spermatophyta</taxon>
        <taxon>Magnoliopsida</taxon>
        <taxon>Ranunculales</taxon>
        <taxon>Ranunculaceae</taxon>
        <taxon>Coptidoideae</taxon>
        <taxon>Coptis</taxon>
    </lineage>
</organism>
<feature type="repeat" description="WD" evidence="3">
    <location>
        <begin position="495"/>
        <end position="535"/>
    </location>
</feature>
<feature type="region of interest" description="Disordered" evidence="4">
    <location>
        <begin position="125"/>
        <end position="148"/>
    </location>
</feature>
<feature type="repeat" description="WD" evidence="3">
    <location>
        <begin position="383"/>
        <end position="416"/>
    </location>
</feature>
<sequence>MCIMADSRRRMMMNWDGLEDEDDEFFESRDRISSVVSIDIASSGSDDDEDYDDNRISFVSAVSAPPEEFRNSYTASAPREDYNIWMAEPGCVQDRRQRLLQGMGLSHDRELLRLSSNEFKRASSNVVMPEEPTQQPSPAPSSSPTPSPLCLIIRSKSEGSLLSAYADAKYRKEELLGDVSKLKIIRLSSMPLSMGDRNLHLRAKSIRPSRARSKVRSRDAQKNGRMLSIDKGNSFGGSFLIKNLDTGKAFLINEDGTTGSLSDLQTGKQLTMEEFEKSVGYSPIVKELMRRENVAMGTVDVLGDSERKIMNASKSIRVNKKKGPAWLKNIKGVANTINGFIADKERDYSMTHQQNASTSKWTKVHQHGKSHKEMTGLYMCQEIQAHQGSIWTIKFSSNARYLASAGEDRIIRVWEVVDCDVFSGRTQDVTDSAPHHPLANTSPDRPNGDAQVLPPERKKRGKISSISKKRRGGIPDYVSVPDTVFSLSDKPVCSFEGHLDDVLDLSWSHSQQLLSSSMDKTVRLWDMETKSCLKLFAHNDYVTCIQFHPMDDSYFISGSLDAKVRIWSIPERKVVDWSDLHEMVTAVCYTPDGQGALVGSHRGSCRLYSISDSKLHQKGQIDVQNKKKSQAKKITGFEFAPGNSSEVLITSADSRVRIFDGSDITCKFRGFRNTSSQISASFTTDGKYIVSASEDSQVYVWKRDEIQNAGGGKGKGSITTQSYERFQCRDVSVAIPWPGSTKYEPSLTPLQSKTHSRNLNLHPFPSPTPLTLEEAIMRTPSIKKNLPPLPRKYSMSGRADMCSEDELPSISRTNSGLRSVSRINSGLPTVSRTNSGLRVSRTNSEIGDSASFLSASASTSFTYRDSPSISASETSYSSLSWLLDGGSNSSRRSIQATAWGLVVVTAGLGGEIRIYQNFGLPVRVGRQTNLFRDYTSGSIGNTSNKGFS</sequence>
<dbReference type="PROSITE" id="PS50082">
    <property type="entry name" value="WD_REPEATS_2"/>
    <property type="match status" value="4"/>
</dbReference>
<comment type="caution">
    <text evidence="5">The sequence shown here is derived from an EMBL/GenBank/DDBJ whole genome shotgun (WGS) entry which is preliminary data.</text>
</comment>
<evidence type="ECO:0000313" key="6">
    <source>
        <dbReference type="Proteomes" id="UP000631114"/>
    </source>
</evidence>
<reference evidence="5 6" key="1">
    <citation type="submission" date="2020-10" db="EMBL/GenBank/DDBJ databases">
        <title>The Coptis chinensis genome and diversification of protoberbering-type alkaloids.</title>
        <authorList>
            <person name="Wang B."/>
            <person name="Shu S."/>
            <person name="Song C."/>
            <person name="Liu Y."/>
        </authorList>
    </citation>
    <scope>NUCLEOTIDE SEQUENCE [LARGE SCALE GENOMIC DNA]</scope>
    <source>
        <strain evidence="5">HL-2020</strain>
        <tissue evidence="5">Leaf</tissue>
    </source>
</reference>
<evidence type="ECO:0000256" key="1">
    <source>
        <dbReference type="ARBA" id="ARBA00022574"/>
    </source>
</evidence>
<dbReference type="EMBL" id="JADFTS010000001">
    <property type="protein sequence ID" value="KAF9625040.1"/>
    <property type="molecule type" value="Genomic_DNA"/>
</dbReference>
<proteinExistence type="predicted"/>
<dbReference type="AlphaFoldDB" id="A0A835ITW5"/>
<evidence type="ECO:0000256" key="4">
    <source>
        <dbReference type="SAM" id="MobiDB-lite"/>
    </source>
</evidence>
<dbReference type="PRINTS" id="PR00320">
    <property type="entry name" value="GPROTEINBRPT"/>
</dbReference>
<keyword evidence="6" id="KW-1185">Reference proteome</keyword>
<protein>
    <recommendedName>
        <fullName evidence="7">WD repeat-containing protein 44</fullName>
    </recommendedName>
</protein>
<dbReference type="SUPFAM" id="SSF50978">
    <property type="entry name" value="WD40 repeat-like"/>
    <property type="match status" value="1"/>
</dbReference>
<feature type="repeat" description="WD" evidence="3">
    <location>
        <begin position="535"/>
        <end position="569"/>
    </location>
</feature>
<dbReference type="PANTHER" id="PTHR14221">
    <property type="entry name" value="WD REPEAT DOMAIN 44"/>
    <property type="match status" value="1"/>
</dbReference>
<dbReference type="Proteomes" id="UP000631114">
    <property type="component" value="Unassembled WGS sequence"/>
</dbReference>
<dbReference type="FunFam" id="2.130.10.10:FF:000329">
    <property type="entry name" value="WD repeat-containing protein 44"/>
    <property type="match status" value="1"/>
</dbReference>
<keyword evidence="1 3" id="KW-0853">WD repeat</keyword>
<dbReference type="InterPro" id="IPR040324">
    <property type="entry name" value="WDR44/Dgr2"/>
</dbReference>
<accession>A0A835ITW5</accession>
<feature type="repeat" description="WD" evidence="3">
    <location>
        <begin position="679"/>
        <end position="702"/>
    </location>
</feature>
<evidence type="ECO:0008006" key="7">
    <source>
        <dbReference type="Google" id="ProtNLM"/>
    </source>
</evidence>
<evidence type="ECO:0000256" key="2">
    <source>
        <dbReference type="ARBA" id="ARBA00022737"/>
    </source>
</evidence>
<dbReference type="OrthoDB" id="408728at2759"/>
<feature type="region of interest" description="Disordered" evidence="4">
    <location>
        <begin position="426"/>
        <end position="470"/>
    </location>
</feature>
<evidence type="ECO:0000256" key="3">
    <source>
        <dbReference type="PROSITE-ProRule" id="PRU00221"/>
    </source>
</evidence>
<gene>
    <name evidence="5" type="ORF">IFM89_017188</name>
</gene>
<feature type="compositionally biased region" description="Basic residues" evidence="4">
    <location>
        <begin position="457"/>
        <end position="470"/>
    </location>
</feature>
<dbReference type="InterPro" id="IPR019775">
    <property type="entry name" value="WD40_repeat_CS"/>
</dbReference>
<evidence type="ECO:0000313" key="5">
    <source>
        <dbReference type="EMBL" id="KAF9625040.1"/>
    </source>
</evidence>
<keyword evidence="2" id="KW-0677">Repeat</keyword>
<feature type="compositionally biased region" description="Polar residues" evidence="4">
    <location>
        <begin position="748"/>
        <end position="759"/>
    </location>
</feature>
<name>A0A835ITW5_9MAGN</name>
<dbReference type="PROSITE" id="PS00678">
    <property type="entry name" value="WD_REPEATS_1"/>
    <property type="match status" value="2"/>
</dbReference>
<dbReference type="InterPro" id="IPR001680">
    <property type="entry name" value="WD40_rpt"/>
</dbReference>
<dbReference type="PANTHER" id="PTHR14221:SF41">
    <property type="entry name" value="TRANSDUCIN_WD40 REPEAT-LIKE SUPERFAMILY PROTEIN"/>
    <property type="match status" value="1"/>
</dbReference>
<dbReference type="PROSITE" id="PS50294">
    <property type="entry name" value="WD_REPEATS_REGION"/>
    <property type="match status" value="3"/>
</dbReference>
<dbReference type="Gene3D" id="2.130.10.10">
    <property type="entry name" value="YVTN repeat-like/Quinoprotein amine dehydrogenase"/>
    <property type="match status" value="1"/>
</dbReference>
<dbReference type="InterPro" id="IPR036322">
    <property type="entry name" value="WD40_repeat_dom_sf"/>
</dbReference>